<dbReference type="Proteomes" id="UP001066276">
    <property type="component" value="Chromosome 6"/>
</dbReference>
<gene>
    <name evidence="2" type="ORF">NDU88_002306</name>
</gene>
<feature type="compositionally biased region" description="Basic and acidic residues" evidence="1">
    <location>
        <begin position="105"/>
        <end position="131"/>
    </location>
</feature>
<evidence type="ECO:0000313" key="3">
    <source>
        <dbReference type="Proteomes" id="UP001066276"/>
    </source>
</evidence>
<evidence type="ECO:0000313" key="2">
    <source>
        <dbReference type="EMBL" id="KAJ1135877.1"/>
    </source>
</evidence>
<name>A0AAV7Q8H7_PLEWA</name>
<dbReference type="AlphaFoldDB" id="A0AAV7Q8H7"/>
<sequence>MTVLADESFLTKVVSIHKIHGKNKSRPPQIEDELTLFKPSKHCPRLPPVTRPHRNRTCAVSAPSDSSLPDFLPRDWLVPLLTREDGRSKVAAPAPELLVVGGGEGDLKDADNTRGREEDGQKETESTRGREEDDQADLEGEGNRWLDARNRTSRRASNNNTGSLSIERPWGSEALFPATLQEKRGSTRCVEPVE</sequence>
<feature type="compositionally biased region" description="Basic and acidic residues" evidence="1">
    <location>
        <begin position="141"/>
        <end position="150"/>
    </location>
</feature>
<proteinExistence type="predicted"/>
<accession>A0AAV7Q8H7</accession>
<keyword evidence="3" id="KW-1185">Reference proteome</keyword>
<dbReference type="EMBL" id="JANPWB010000010">
    <property type="protein sequence ID" value="KAJ1135877.1"/>
    <property type="molecule type" value="Genomic_DNA"/>
</dbReference>
<evidence type="ECO:0000256" key="1">
    <source>
        <dbReference type="SAM" id="MobiDB-lite"/>
    </source>
</evidence>
<comment type="caution">
    <text evidence="2">The sequence shown here is derived from an EMBL/GenBank/DDBJ whole genome shotgun (WGS) entry which is preliminary data.</text>
</comment>
<reference evidence="2" key="1">
    <citation type="journal article" date="2022" name="bioRxiv">
        <title>Sequencing and chromosome-scale assembly of the giantPleurodeles waltlgenome.</title>
        <authorList>
            <person name="Brown T."/>
            <person name="Elewa A."/>
            <person name="Iarovenko S."/>
            <person name="Subramanian E."/>
            <person name="Araus A.J."/>
            <person name="Petzold A."/>
            <person name="Susuki M."/>
            <person name="Suzuki K.-i.T."/>
            <person name="Hayashi T."/>
            <person name="Toyoda A."/>
            <person name="Oliveira C."/>
            <person name="Osipova E."/>
            <person name="Leigh N.D."/>
            <person name="Simon A."/>
            <person name="Yun M.H."/>
        </authorList>
    </citation>
    <scope>NUCLEOTIDE SEQUENCE</scope>
    <source>
        <strain evidence="2">20211129_DDA</strain>
        <tissue evidence="2">Liver</tissue>
    </source>
</reference>
<protein>
    <submittedName>
        <fullName evidence="2">Uncharacterized protein</fullName>
    </submittedName>
</protein>
<feature type="region of interest" description="Disordered" evidence="1">
    <location>
        <begin position="92"/>
        <end position="194"/>
    </location>
</feature>
<organism evidence="2 3">
    <name type="scientific">Pleurodeles waltl</name>
    <name type="common">Iberian ribbed newt</name>
    <dbReference type="NCBI Taxonomy" id="8319"/>
    <lineage>
        <taxon>Eukaryota</taxon>
        <taxon>Metazoa</taxon>
        <taxon>Chordata</taxon>
        <taxon>Craniata</taxon>
        <taxon>Vertebrata</taxon>
        <taxon>Euteleostomi</taxon>
        <taxon>Amphibia</taxon>
        <taxon>Batrachia</taxon>
        <taxon>Caudata</taxon>
        <taxon>Salamandroidea</taxon>
        <taxon>Salamandridae</taxon>
        <taxon>Pleurodelinae</taxon>
        <taxon>Pleurodeles</taxon>
    </lineage>
</organism>